<dbReference type="GO" id="GO:0005634">
    <property type="term" value="C:nucleus"/>
    <property type="evidence" value="ECO:0007669"/>
    <property type="project" value="TreeGrafter"/>
</dbReference>
<dbReference type="InterPro" id="IPR023393">
    <property type="entry name" value="START-like_dom_sf"/>
</dbReference>
<feature type="compositionally biased region" description="Polar residues" evidence="2">
    <location>
        <begin position="237"/>
        <end position="249"/>
    </location>
</feature>
<dbReference type="SUPFAM" id="SSF55961">
    <property type="entry name" value="Bet v1-like"/>
    <property type="match status" value="1"/>
</dbReference>
<dbReference type="GO" id="GO:0038023">
    <property type="term" value="F:signaling receptor activity"/>
    <property type="evidence" value="ECO:0007669"/>
    <property type="project" value="InterPro"/>
</dbReference>
<evidence type="ECO:0000259" key="3">
    <source>
        <dbReference type="Pfam" id="PF00407"/>
    </source>
</evidence>
<dbReference type="CDD" id="cd07816">
    <property type="entry name" value="Bet_v1-like"/>
    <property type="match status" value="1"/>
</dbReference>
<dbReference type="InterPro" id="IPR024949">
    <property type="entry name" value="Bet_v_I_allergen"/>
</dbReference>
<feature type="domain" description="Bet v I/Major latex protein" evidence="3">
    <location>
        <begin position="304"/>
        <end position="448"/>
    </location>
</feature>
<feature type="region of interest" description="Disordered" evidence="2">
    <location>
        <begin position="237"/>
        <end position="268"/>
    </location>
</feature>
<keyword evidence="5" id="KW-1185">Reference proteome</keyword>
<accession>A0A5N6M9Q0</accession>
<dbReference type="OrthoDB" id="1500546at2759"/>
<sequence length="454" mass="51282">MTLIPEGCIKGCFLRIRYFGVYTESSIKKGKLPLQYKLLAHVLLQCMSMRKGTFDELRDLMRSAMVALILNKPFNFSAMIFIYMFDNITKAKDRFYMYRRFVQMLIDERFPEQNLPRVATDLLKLKHMTDSSLGQVKIYQKSSDDIVVKELVCHCARANYVAPENDAWRHEDSSSDSELFSDNDDDQQPPPPPPRQQTRKSQAQSSQSQPQSQHQTQGPSVTPSTLVPLQVIFPDQQGDQRQQEDTSSVHVDAENVEVNDEGEKSTETESELETTMVCCAQAHFQCGQDTECAHPPGSNMSMPIKDEYTSPVLPARIFKASILDSHNLMPKLLPDAIKSIKLIKGDGEAGSIKQINFVGGFAKHQIDEIDEKAFTYKYTLIEGIGISDKIEKVSYDIKFESSPNGGTISKMTTTIYTHGDFEIKEEELKAGKEKVLGLYKVVEAYLIKNPDAYV</sequence>
<dbReference type="InterPro" id="IPR050279">
    <property type="entry name" value="Plant_def-hormone_signal"/>
</dbReference>
<dbReference type="PANTHER" id="PTHR31213:SF70">
    <property type="entry name" value="MAJOR ALLERGEN PRU AR 1-LIKE"/>
    <property type="match status" value="1"/>
</dbReference>
<feature type="compositionally biased region" description="Low complexity" evidence="2">
    <location>
        <begin position="199"/>
        <end position="220"/>
    </location>
</feature>
<dbReference type="GO" id="GO:0009738">
    <property type="term" value="P:abscisic acid-activated signaling pathway"/>
    <property type="evidence" value="ECO:0007669"/>
    <property type="project" value="InterPro"/>
</dbReference>
<reference evidence="4 5" key="1">
    <citation type="submission" date="2019-05" db="EMBL/GenBank/DDBJ databases">
        <title>Mikania micrantha, genome provides insights into the molecular mechanism of rapid growth.</title>
        <authorList>
            <person name="Liu B."/>
        </authorList>
    </citation>
    <scope>NUCLEOTIDE SEQUENCE [LARGE SCALE GENOMIC DNA]</scope>
    <source>
        <strain evidence="4">NLD-2019</strain>
        <tissue evidence="4">Leaf</tissue>
    </source>
</reference>
<evidence type="ECO:0000256" key="1">
    <source>
        <dbReference type="ARBA" id="ARBA00009744"/>
    </source>
</evidence>
<evidence type="ECO:0000256" key="2">
    <source>
        <dbReference type="SAM" id="MobiDB-lite"/>
    </source>
</evidence>
<dbReference type="EMBL" id="SZYD01000016">
    <property type="protein sequence ID" value="KAD3337385.1"/>
    <property type="molecule type" value="Genomic_DNA"/>
</dbReference>
<dbReference type="PRINTS" id="PR00634">
    <property type="entry name" value="BETALLERGEN"/>
</dbReference>
<feature type="region of interest" description="Disordered" evidence="2">
    <location>
        <begin position="166"/>
        <end position="223"/>
    </location>
</feature>
<comment type="similarity">
    <text evidence="1">Belongs to the BetVI family.</text>
</comment>
<organism evidence="4 5">
    <name type="scientific">Mikania micrantha</name>
    <name type="common">bitter vine</name>
    <dbReference type="NCBI Taxonomy" id="192012"/>
    <lineage>
        <taxon>Eukaryota</taxon>
        <taxon>Viridiplantae</taxon>
        <taxon>Streptophyta</taxon>
        <taxon>Embryophyta</taxon>
        <taxon>Tracheophyta</taxon>
        <taxon>Spermatophyta</taxon>
        <taxon>Magnoliopsida</taxon>
        <taxon>eudicotyledons</taxon>
        <taxon>Gunneridae</taxon>
        <taxon>Pentapetalae</taxon>
        <taxon>asterids</taxon>
        <taxon>campanulids</taxon>
        <taxon>Asterales</taxon>
        <taxon>Asteraceae</taxon>
        <taxon>Asteroideae</taxon>
        <taxon>Heliantheae alliance</taxon>
        <taxon>Eupatorieae</taxon>
        <taxon>Mikania</taxon>
    </lineage>
</organism>
<evidence type="ECO:0000313" key="5">
    <source>
        <dbReference type="Proteomes" id="UP000326396"/>
    </source>
</evidence>
<dbReference type="PANTHER" id="PTHR31213">
    <property type="entry name" value="OS08G0374000 PROTEIN-RELATED"/>
    <property type="match status" value="1"/>
</dbReference>
<protein>
    <recommendedName>
        <fullName evidence="3">Bet v I/Major latex protein domain-containing protein</fullName>
    </recommendedName>
</protein>
<dbReference type="GO" id="GO:0010427">
    <property type="term" value="F:abscisic acid binding"/>
    <property type="evidence" value="ECO:0007669"/>
    <property type="project" value="InterPro"/>
</dbReference>
<evidence type="ECO:0000313" key="4">
    <source>
        <dbReference type="EMBL" id="KAD3337385.1"/>
    </source>
</evidence>
<proteinExistence type="inferred from homology"/>
<dbReference type="FunFam" id="3.30.530.20:FF:000007">
    <property type="entry name" value="Major pollen allergen Bet v 1-A"/>
    <property type="match status" value="1"/>
</dbReference>
<gene>
    <name evidence="4" type="ORF">E3N88_32905</name>
</gene>
<dbReference type="Proteomes" id="UP000326396">
    <property type="component" value="Linkage Group LG6"/>
</dbReference>
<dbReference type="Gene3D" id="3.30.530.20">
    <property type="match status" value="1"/>
</dbReference>
<dbReference type="AlphaFoldDB" id="A0A5N6M9Q0"/>
<dbReference type="GO" id="GO:0004864">
    <property type="term" value="F:protein phosphatase inhibitor activity"/>
    <property type="evidence" value="ECO:0007669"/>
    <property type="project" value="InterPro"/>
</dbReference>
<dbReference type="GO" id="GO:0006952">
    <property type="term" value="P:defense response"/>
    <property type="evidence" value="ECO:0007669"/>
    <property type="project" value="InterPro"/>
</dbReference>
<dbReference type="Pfam" id="PF00407">
    <property type="entry name" value="Bet_v_1"/>
    <property type="match status" value="1"/>
</dbReference>
<dbReference type="GO" id="GO:0005737">
    <property type="term" value="C:cytoplasm"/>
    <property type="evidence" value="ECO:0007669"/>
    <property type="project" value="TreeGrafter"/>
</dbReference>
<name>A0A5N6M9Q0_9ASTR</name>
<dbReference type="InterPro" id="IPR000916">
    <property type="entry name" value="Bet_v_I/MLP"/>
</dbReference>
<comment type="caution">
    <text evidence="4">The sequence shown here is derived from an EMBL/GenBank/DDBJ whole genome shotgun (WGS) entry which is preliminary data.</text>
</comment>